<reference evidence="1" key="3">
    <citation type="submission" date="2022-06" db="EMBL/GenBank/DDBJ databases">
        <title>Resources to Facilitate Use of the Altered Schaedler Flora (ASF) Mouse Model to Study Microbiome Function.</title>
        <authorList>
            <person name="Proctor A."/>
            <person name="Parvinroo S."/>
            <person name="Richie T."/>
            <person name="Jia X."/>
            <person name="Lee S.T.M."/>
            <person name="Karp P.D."/>
            <person name="Paley S."/>
            <person name="Kostic A.D."/>
            <person name="Pierre J.F."/>
            <person name="Wannemuehler M.J."/>
            <person name="Phillips G.J."/>
        </authorList>
    </citation>
    <scope>NUCLEOTIDE SEQUENCE</scope>
    <source>
        <strain evidence="1">ASF457</strain>
    </source>
</reference>
<dbReference type="InterPro" id="IPR041206">
    <property type="entry name" value="HEPN/RES_NTD1"/>
</dbReference>
<proteinExistence type="predicted"/>
<gene>
    <name evidence="1" type="ORF">N508_000051</name>
</gene>
<dbReference type="OrthoDB" id="648213at2"/>
<evidence type="ECO:0000313" key="2">
    <source>
        <dbReference type="Proteomes" id="UP000017429"/>
    </source>
</evidence>
<sequence length="387" mass="45177">MGLAKKLLMEYEARGYGKVPNKYVCHHCFDEKGLSNFIKKNGKQGLCSYCGKKTDVLDLEIVIKHIISSISNEWQDPVENSPYESAEGGYLNNYQFDIWDLLSEQEPINAVSQTLFEDIYSTINTNLWARPFAEPFKEQHLLEEWDKFIYRVKHKLRFTIFSENNNNKYYPIEQVAKIISDLKFEQICNDKIYRIRITNNKQNLNSASEMGTVPIEYALQANRMSPVGIAMFYGAFDEQTAVDEVLNSNKNNCNIYIHTATFIASRPLNLISLPSKLEIPSIYDEVKGDKRPYYIFMQSFIDWFARPIDRDGKEEHLEYIPTQIITEYLRYNYTINNKPIDGIIYKSSVGSGKSVVLFIQNDQCVDNDWNIKKNFKDKLYLKMINYK</sequence>
<dbReference type="Pfam" id="PF08808">
    <property type="entry name" value="RES"/>
    <property type="match status" value="1"/>
</dbReference>
<dbReference type="KEGG" id="msch:N508_000051"/>
<dbReference type="Proteomes" id="UP000017429">
    <property type="component" value="Chromosome"/>
</dbReference>
<organism evidence="1 2">
    <name type="scientific">Mucispirillum schaedleri ASF457</name>
    <dbReference type="NCBI Taxonomy" id="1379858"/>
    <lineage>
        <taxon>Bacteria</taxon>
        <taxon>Pseudomonadati</taxon>
        <taxon>Deferribacterota</taxon>
        <taxon>Deferribacteres</taxon>
        <taxon>Deferribacterales</taxon>
        <taxon>Mucispirillaceae</taxon>
        <taxon>Mucispirillum</taxon>
    </lineage>
</organism>
<accession>V2RHG0</accession>
<dbReference type="AlphaFoldDB" id="V2RHG0"/>
<dbReference type="RefSeq" id="WP_023276756.1">
    <property type="nucleotide sequence ID" value="NZ_CP097562.1"/>
</dbReference>
<name>V2RHG0_9BACT</name>
<dbReference type="EMBL" id="CP097562">
    <property type="protein sequence ID" value="USF22998.1"/>
    <property type="molecule type" value="Genomic_DNA"/>
</dbReference>
<dbReference type="Pfam" id="PF18870">
    <property type="entry name" value="HEPN_RES_NTD1"/>
    <property type="match status" value="1"/>
</dbReference>
<reference evidence="1" key="1">
    <citation type="journal article" date="2014" name="Genome Announc.">
        <title>Draft genome sequences of the altered schaedler flora, a defined bacterial community from gnotobiotic mice.</title>
        <authorList>
            <person name="Wannemuehler M.J."/>
            <person name="Overstreet A.M."/>
            <person name="Ward D.V."/>
            <person name="Phillips G.J."/>
        </authorList>
    </citation>
    <scope>NUCLEOTIDE SEQUENCE</scope>
    <source>
        <strain evidence="1">ASF457</strain>
    </source>
</reference>
<protein>
    <submittedName>
        <fullName evidence="1">Uncharacterized protein</fullName>
    </submittedName>
</protein>
<keyword evidence="2" id="KW-1185">Reference proteome</keyword>
<reference evidence="1" key="2">
    <citation type="submission" date="2022-05" db="EMBL/GenBank/DDBJ databases">
        <authorList>
            <person name="Proctor A.L."/>
            <person name="Phillips G.J."/>
            <person name="Wannemuehler M.J."/>
        </authorList>
    </citation>
    <scope>NUCLEOTIDE SEQUENCE</scope>
    <source>
        <strain evidence="1">ASF457</strain>
    </source>
</reference>
<dbReference type="InterPro" id="IPR014914">
    <property type="entry name" value="RES_dom"/>
</dbReference>
<evidence type="ECO:0000313" key="1">
    <source>
        <dbReference type="EMBL" id="USF22998.1"/>
    </source>
</evidence>